<feature type="domain" description="T6SS Phospholipase effector Tle1-like catalytic" evidence="1">
    <location>
        <begin position="5"/>
        <end position="75"/>
    </location>
</feature>
<dbReference type="Proteomes" id="UP001447188">
    <property type="component" value="Unassembled WGS sequence"/>
</dbReference>
<dbReference type="Pfam" id="PF09994">
    <property type="entry name" value="T6SS_Tle1-like_cat"/>
    <property type="match status" value="1"/>
</dbReference>
<evidence type="ECO:0000313" key="2">
    <source>
        <dbReference type="EMBL" id="KAL0631927.1"/>
    </source>
</evidence>
<name>A0ABR3G7J9_9PEZI</name>
<keyword evidence="3" id="KW-1185">Reference proteome</keyword>
<dbReference type="PANTHER" id="PTHR33840">
    <property type="match status" value="1"/>
</dbReference>
<dbReference type="InterPro" id="IPR018712">
    <property type="entry name" value="Tle1-like_cat"/>
</dbReference>
<protein>
    <recommendedName>
        <fullName evidence="1">T6SS Phospholipase effector Tle1-like catalytic domain-containing protein</fullName>
    </recommendedName>
</protein>
<organism evidence="2 3">
    <name type="scientific">Discina gigas</name>
    <dbReference type="NCBI Taxonomy" id="1032678"/>
    <lineage>
        <taxon>Eukaryota</taxon>
        <taxon>Fungi</taxon>
        <taxon>Dikarya</taxon>
        <taxon>Ascomycota</taxon>
        <taxon>Pezizomycotina</taxon>
        <taxon>Pezizomycetes</taxon>
        <taxon>Pezizales</taxon>
        <taxon>Discinaceae</taxon>
        <taxon>Discina</taxon>
    </lineage>
</organism>
<accession>A0ABR3G7J9</accession>
<gene>
    <name evidence="2" type="ORF">Q9L58_009212</name>
</gene>
<reference evidence="2 3" key="1">
    <citation type="submission" date="2024-02" db="EMBL/GenBank/DDBJ databases">
        <title>Discinaceae phylogenomics.</title>
        <authorList>
            <person name="Dirks A.C."/>
            <person name="James T.Y."/>
        </authorList>
    </citation>
    <scope>NUCLEOTIDE SEQUENCE [LARGE SCALE GENOMIC DNA]</scope>
    <source>
        <strain evidence="2 3">ACD0624</strain>
    </source>
</reference>
<dbReference type="PANTHER" id="PTHR33840:SF1">
    <property type="entry name" value="TLE1 PHOSPHOLIPASE DOMAIN-CONTAINING PROTEIN"/>
    <property type="match status" value="1"/>
</dbReference>
<comment type="caution">
    <text evidence="2">The sequence shown here is derived from an EMBL/GenBank/DDBJ whole genome shotgun (WGS) entry which is preliminary data.</text>
</comment>
<dbReference type="EMBL" id="JBBBZM010000200">
    <property type="protein sequence ID" value="KAL0631927.1"/>
    <property type="molecule type" value="Genomic_DNA"/>
</dbReference>
<evidence type="ECO:0000259" key="1">
    <source>
        <dbReference type="Pfam" id="PF09994"/>
    </source>
</evidence>
<proteinExistence type="predicted"/>
<sequence length="244" mass="27726">MSRPSNVENAFHALALEEHRAPFTATLWNLPYGGTTKLVQCWFPGVHISVGGGDNARPKVGGDQLAEITYAWMFDMCQPFLEFDSDTEQRRRNRHDIMDEDTKQPGWGLGIVDDSYRWYHRPAFQAVRTPGQYNPTTFNTSDVDYVAHGSQEYIHACVRIRLDLNLTINAMRGFERVADPDVGKYVLRSGWKWVKKLHNGQTVEIPEMRILGDAKSAERSLISAKSRDIVNMGTIVRETPSLLD</sequence>
<evidence type="ECO:0000313" key="3">
    <source>
        <dbReference type="Proteomes" id="UP001447188"/>
    </source>
</evidence>